<accession>A0AA85K6C3</accession>
<evidence type="ECO:0000256" key="1">
    <source>
        <dbReference type="ARBA" id="ARBA00004123"/>
    </source>
</evidence>
<dbReference type="WBParaSite" id="TREG1_69490.1">
    <property type="protein sequence ID" value="TREG1_69490.1"/>
    <property type="gene ID" value="TREG1_69490"/>
</dbReference>
<dbReference type="PANTHER" id="PTHR15840:SF10">
    <property type="entry name" value="EKC_KEOPS COMPLEX SUBUNIT TPRKB"/>
    <property type="match status" value="1"/>
</dbReference>
<dbReference type="GO" id="GO:0002949">
    <property type="term" value="P:tRNA threonylcarbamoyladenosine modification"/>
    <property type="evidence" value="ECO:0007669"/>
    <property type="project" value="TreeGrafter"/>
</dbReference>
<keyword evidence="4 5" id="KW-0539">Nucleus</keyword>
<dbReference type="PANTHER" id="PTHR15840">
    <property type="entry name" value="CGI-121 FAMILY MEMBER"/>
    <property type="match status" value="1"/>
</dbReference>
<dbReference type="Pfam" id="PF08617">
    <property type="entry name" value="CGI-121"/>
    <property type="match status" value="1"/>
</dbReference>
<keyword evidence="6" id="KW-1185">Reference proteome</keyword>
<dbReference type="SUPFAM" id="SSF143870">
    <property type="entry name" value="PF0523-like"/>
    <property type="match status" value="1"/>
</dbReference>
<organism evidence="6 7">
    <name type="scientific">Trichobilharzia regenti</name>
    <name type="common">Nasal bird schistosome</name>
    <dbReference type="NCBI Taxonomy" id="157069"/>
    <lineage>
        <taxon>Eukaryota</taxon>
        <taxon>Metazoa</taxon>
        <taxon>Spiralia</taxon>
        <taxon>Lophotrochozoa</taxon>
        <taxon>Platyhelminthes</taxon>
        <taxon>Trematoda</taxon>
        <taxon>Digenea</taxon>
        <taxon>Strigeidida</taxon>
        <taxon>Schistosomatoidea</taxon>
        <taxon>Schistosomatidae</taxon>
        <taxon>Trichobilharzia</taxon>
    </lineage>
</organism>
<dbReference type="GO" id="GO:0000408">
    <property type="term" value="C:EKC/KEOPS complex"/>
    <property type="evidence" value="ECO:0007669"/>
    <property type="project" value="TreeGrafter"/>
</dbReference>
<dbReference type="Proteomes" id="UP000050795">
    <property type="component" value="Unassembled WGS sequence"/>
</dbReference>
<dbReference type="GO" id="GO:0005634">
    <property type="term" value="C:nucleus"/>
    <property type="evidence" value="ECO:0007669"/>
    <property type="project" value="UniProtKB-SubCell"/>
</dbReference>
<evidence type="ECO:0000313" key="6">
    <source>
        <dbReference type="Proteomes" id="UP000050795"/>
    </source>
</evidence>
<evidence type="ECO:0000256" key="3">
    <source>
        <dbReference type="ARBA" id="ARBA00022694"/>
    </source>
</evidence>
<dbReference type="InterPro" id="IPR036504">
    <property type="entry name" value="CGI121/TPRKB_sf"/>
</dbReference>
<comment type="similarity">
    <text evidence="2 5">Belongs to the CGI121/TPRKB family.</text>
</comment>
<evidence type="ECO:0000256" key="2">
    <source>
        <dbReference type="ARBA" id="ARBA00005546"/>
    </source>
</evidence>
<evidence type="ECO:0000256" key="5">
    <source>
        <dbReference type="RuleBase" id="RU004398"/>
    </source>
</evidence>
<evidence type="ECO:0000313" key="7">
    <source>
        <dbReference type="WBParaSite" id="TREG1_69490.1"/>
    </source>
</evidence>
<keyword evidence="3" id="KW-0819">tRNA processing</keyword>
<evidence type="ECO:0008006" key="8">
    <source>
        <dbReference type="Google" id="ProtNLM"/>
    </source>
</evidence>
<comment type="subcellular location">
    <subcellularLocation>
        <location evidence="1">Nucleus</location>
    </subcellularLocation>
</comment>
<protein>
    <recommendedName>
        <fullName evidence="8">EKC/KEOPS complex subunit CGI121</fullName>
    </recommendedName>
</protein>
<dbReference type="Gene3D" id="3.30.2380.10">
    <property type="entry name" value="CGI121/TPRKB"/>
    <property type="match status" value="1"/>
</dbReference>
<proteinExistence type="inferred from homology"/>
<dbReference type="AlphaFoldDB" id="A0AA85K6C3"/>
<name>A0AA85K6C3_TRIRE</name>
<reference evidence="6" key="1">
    <citation type="submission" date="2022-06" db="EMBL/GenBank/DDBJ databases">
        <authorList>
            <person name="Berger JAMES D."/>
            <person name="Berger JAMES D."/>
        </authorList>
    </citation>
    <scope>NUCLEOTIDE SEQUENCE [LARGE SCALE GENOMIC DNA]</scope>
</reference>
<dbReference type="GO" id="GO:0005829">
    <property type="term" value="C:cytosol"/>
    <property type="evidence" value="ECO:0007669"/>
    <property type="project" value="TreeGrafter"/>
</dbReference>
<evidence type="ECO:0000256" key="4">
    <source>
        <dbReference type="ARBA" id="ARBA00023242"/>
    </source>
</evidence>
<dbReference type="InterPro" id="IPR013926">
    <property type="entry name" value="CGI121/TPRKB"/>
</dbReference>
<reference evidence="7" key="2">
    <citation type="submission" date="2023-11" db="UniProtKB">
        <authorList>
            <consortium name="WormBaseParasite"/>
        </authorList>
    </citation>
    <scope>IDENTIFICATION</scope>
</reference>
<sequence>MVLDSCWSSMRFNVGGHFKLYYSYWSNVSNAGEIQMKIISKLYPVLENVYAVFIDSKAVADMIQIEAAITQALMHYRDESAGGMHTRELTSEILYCLSPNRSIKHAMNTFGIQASTNSLIVCVLHSSDAYPTNNTVLQEYLCQISNMIQGTINTADLLRKLTMNIDVVCQEYGIKSVEKNMIIKSEDPKRSLLESILSRMASKDLFRD</sequence>